<dbReference type="PANTHER" id="PTHR11069:SF23">
    <property type="entry name" value="LYSOSOMAL ACID GLUCOSYLCERAMIDASE"/>
    <property type="match status" value="1"/>
</dbReference>
<dbReference type="Pfam" id="PF17189">
    <property type="entry name" value="Glyco_hydro_30C"/>
    <property type="match status" value="1"/>
</dbReference>
<keyword evidence="7" id="KW-1185">Reference proteome</keyword>
<comment type="similarity">
    <text evidence="1 4">Belongs to the glycosyl hydrolase 30 family.</text>
</comment>
<dbReference type="Gene3D" id="3.20.20.80">
    <property type="entry name" value="Glycosidases"/>
    <property type="match status" value="1"/>
</dbReference>
<dbReference type="InterPro" id="IPR033452">
    <property type="entry name" value="GH30_C"/>
</dbReference>
<dbReference type="InterPro" id="IPR005084">
    <property type="entry name" value="CBM6"/>
</dbReference>
<dbReference type="Proteomes" id="UP000640274">
    <property type="component" value="Unassembled WGS sequence"/>
</dbReference>
<dbReference type="EMBL" id="JAELUP010000107">
    <property type="protein sequence ID" value="MBJ6363948.1"/>
    <property type="molecule type" value="Genomic_DNA"/>
</dbReference>
<name>A0A934J9B5_9BACL</name>
<comment type="caution">
    <text evidence="6">The sequence shown here is derived from an EMBL/GenBank/DDBJ whole genome shotgun (WGS) entry which is preliminary data.</text>
</comment>
<organism evidence="6 7">
    <name type="scientific">Paenibacillus roseus</name>
    <dbReference type="NCBI Taxonomy" id="2798579"/>
    <lineage>
        <taxon>Bacteria</taxon>
        <taxon>Bacillati</taxon>
        <taxon>Bacillota</taxon>
        <taxon>Bacilli</taxon>
        <taxon>Bacillales</taxon>
        <taxon>Paenibacillaceae</taxon>
        <taxon>Paenibacillus</taxon>
    </lineage>
</organism>
<dbReference type="InterPro" id="IPR001139">
    <property type="entry name" value="Glyco_hydro_30"/>
</dbReference>
<dbReference type="SUPFAM" id="SSF51445">
    <property type="entry name" value="(Trans)glycosidases"/>
    <property type="match status" value="1"/>
</dbReference>
<dbReference type="PROSITE" id="PS51175">
    <property type="entry name" value="CBM6"/>
    <property type="match status" value="1"/>
</dbReference>
<proteinExistence type="inferred from homology"/>
<dbReference type="InterPro" id="IPR008979">
    <property type="entry name" value="Galactose-bd-like_sf"/>
</dbReference>
<dbReference type="CDD" id="cd04080">
    <property type="entry name" value="CBM6_cellulase-like"/>
    <property type="match status" value="1"/>
</dbReference>
<dbReference type="SUPFAM" id="SSF49785">
    <property type="entry name" value="Galactose-binding domain-like"/>
    <property type="match status" value="1"/>
</dbReference>
<dbReference type="GO" id="GO:0004348">
    <property type="term" value="F:glucosylceramidase activity"/>
    <property type="evidence" value="ECO:0007669"/>
    <property type="project" value="InterPro"/>
</dbReference>
<dbReference type="AlphaFoldDB" id="A0A934J9B5"/>
<dbReference type="Pfam" id="PF13290">
    <property type="entry name" value="CHB_HEX_C_1"/>
    <property type="match status" value="1"/>
</dbReference>
<accession>A0A934J9B5</accession>
<evidence type="ECO:0000259" key="5">
    <source>
        <dbReference type="PROSITE" id="PS51175"/>
    </source>
</evidence>
<dbReference type="InterPro" id="IPR059177">
    <property type="entry name" value="GH29D-like_dom"/>
</dbReference>
<evidence type="ECO:0000256" key="1">
    <source>
        <dbReference type="ARBA" id="ARBA00005382"/>
    </source>
</evidence>
<protein>
    <submittedName>
        <fullName evidence="6">Carbohydrate-binding protein</fullName>
    </submittedName>
</protein>
<dbReference type="InterPro" id="IPR033453">
    <property type="entry name" value="Glyco_hydro_30_TIM-barrel"/>
</dbReference>
<evidence type="ECO:0000313" key="7">
    <source>
        <dbReference type="Proteomes" id="UP000640274"/>
    </source>
</evidence>
<evidence type="ECO:0000256" key="3">
    <source>
        <dbReference type="ARBA" id="ARBA00022801"/>
    </source>
</evidence>
<dbReference type="RefSeq" id="WP_199021541.1">
    <property type="nucleotide sequence ID" value="NZ_JAELUP010000107.1"/>
</dbReference>
<evidence type="ECO:0000256" key="2">
    <source>
        <dbReference type="ARBA" id="ARBA00022729"/>
    </source>
</evidence>
<dbReference type="Pfam" id="PF03422">
    <property type="entry name" value="CBM_6"/>
    <property type="match status" value="1"/>
</dbReference>
<evidence type="ECO:0000313" key="6">
    <source>
        <dbReference type="EMBL" id="MBJ6363948.1"/>
    </source>
</evidence>
<dbReference type="GO" id="GO:0016020">
    <property type="term" value="C:membrane"/>
    <property type="evidence" value="ECO:0007669"/>
    <property type="project" value="GOC"/>
</dbReference>
<dbReference type="Pfam" id="PF02055">
    <property type="entry name" value="Glyco_hydro_30"/>
    <property type="match status" value="1"/>
</dbReference>
<dbReference type="InterPro" id="IPR013780">
    <property type="entry name" value="Glyco_hydro_b"/>
</dbReference>
<keyword evidence="4" id="KW-0326">Glycosidase</keyword>
<feature type="domain" description="CBM6" evidence="5">
    <location>
        <begin position="601"/>
        <end position="719"/>
    </location>
</feature>
<gene>
    <name evidence="6" type="ORF">JFN88_22285</name>
</gene>
<sequence>MSVKRTALKAGLFIALAGILAAGAAVYLWERGGRDSVNVEAWYSSEDGSRVLEQQASLQWHQPGSAAEPIRTFTIDDSITYQPYFGVGSSLEESSVYNLMRMSRENREKVLQYLLDPKGGLGWNVMRITLGTSDFTGREWYSYNDNPPGGEDRAMERFSIQKDIDYNIVPVIQEALRYNPELKIIASAWSVPGWMKDSGRLEGGPSKSGKMKSEYMPALALYYRKAIEAYAEQGIPIYAISLHNEPGIHVDYPMTEFSLGQQIELLKLLKQEFGSTEHGEIIDTQVWVHEFNIYDWELQNKRIYDDPEAYALSDGTAFHDYWGHLSVMTDAHEAHPDKPIYMTERSVWGTRGADRIIQYFRNYARSYNAWVTLLDSRGKPNVSSTAAGRTLVTIDADTPDNYTINFESHMMGHFSRFIRQGALRLDSNYYDESFDRHEPRMNGEEEVRPEVSNIAFRNEDGAIVMIVVNNSRESRPFRVLYADGEWQDTLPGKTVATYRWKEAEKGTFKERVKVPTVNPQDGSVFGEIQATLASATESAEIRYTLDGSVPGASSTLYTGPIAIKGQGETIQLKAIAMKEGMHDSTIRAVSYPFVLPSVIPGQIEAEAYLAASSGRTEPSSEGGLNIGWVQRGDWLDYPVDVEESGMYRASYRVAGVGAEGNIELQDDGKALAATGLEDTGDWQKWTTIQSEPFLLVEGERVLRLHLDGSGFNLNWFKLERVERTD</sequence>
<keyword evidence="2" id="KW-0732">Signal</keyword>
<dbReference type="InterPro" id="IPR017853">
    <property type="entry name" value="GH"/>
</dbReference>
<dbReference type="PANTHER" id="PTHR11069">
    <property type="entry name" value="GLUCOSYLCERAMIDASE"/>
    <property type="match status" value="1"/>
</dbReference>
<evidence type="ECO:0000256" key="4">
    <source>
        <dbReference type="RuleBase" id="RU361188"/>
    </source>
</evidence>
<dbReference type="GO" id="GO:0030246">
    <property type="term" value="F:carbohydrate binding"/>
    <property type="evidence" value="ECO:0007669"/>
    <property type="project" value="InterPro"/>
</dbReference>
<dbReference type="GO" id="GO:0006680">
    <property type="term" value="P:glucosylceramide catabolic process"/>
    <property type="evidence" value="ECO:0007669"/>
    <property type="project" value="TreeGrafter"/>
</dbReference>
<dbReference type="InterPro" id="IPR006584">
    <property type="entry name" value="Cellulose-bd_IV"/>
</dbReference>
<dbReference type="Gene3D" id="2.60.40.1180">
    <property type="entry name" value="Golgi alpha-mannosidase II"/>
    <property type="match status" value="1"/>
</dbReference>
<dbReference type="SMART" id="SM00606">
    <property type="entry name" value="CBD_IV"/>
    <property type="match status" value="1"/>
</dbReference>
<reference evidence="6" key="1">
    <citation type="submission" date="2020-12" db="EMBL/GenBank/DDBJ databases">
        <authorList>
            <person name="Huq M.A."/>
        </authorList>
    </citation>
    <scope>NUCLEOTIDE SEQUENCE</scope>
    <source>
        <strain evidence="6">MAHUQ-46</strain>
    </source>
</reference>
<dbReference type="Gene3D" id="2.60.120.260">
    <property type="entry name" value="Galactose-binding domain-like"/>
    <property type="match status" value="1"/>
</dbReference>
<keyword evidence="3 4" id="KW-0378">Hydrolase</keyword>